<dbReference type="InterPro" id="IPR014046">
    <property type="entry name" value="C-di-AMP_synthase"/>
</dbReference>
<dbReference type="InterPro" id="IPR050338">
    <property type="entry name" value="DisA"/>
</dbReference>
<dbReference type="EMBL" id="JADIMR010000049">
    <property type="protein sequence ID" value="MBO8446794.1"/>
    <property type="molecule type" value="Genomic_DNA"/>
</dbReference>
<evidence type="ECO:0000256" key="8">
    <source>
        <dbReference type="ARBA" id="ARBA00022989"/>
    </source>
</evidence>
<dbReference type="InterPro" id="IPR003390">
    <property type="entry name" value="DNA_integrity_scan_DisA_N"/>
</dbReference>
<dbReference type="Pfam" id="PF19293">
    <property type="entry name" value="CdaA_N"/>
    <property type="match status" value="1"/>
</dbReference>
<feature type="transmembrane region" description="Helical" evidence="10">
    <location>
        <begin position="31"/>
        <end position="51"/>
    </location>
</feature>
<dbReference type="FunFam" id="3.40.1700.10:FF:000002">
    <property type="entry name" value="Diadenylate cyclase"/>
    <property type="match status" value="1"/>
</dbReference>
<reference evidence="12" key="2">
    <citation type="journal article" date="2021" name="PeerJ">
        <title>Extensive microbial diversity within the chicken gut microbiome revealed by metagenomics and culture.</title>
        <authorList>
            <person name="Gilroy R."/>
            <person name="Ravi A."/>
            <person name="Getino M."/>
            <person name="Pursley I."/>
            <person name="Horton D.L."/>
            <person name="Alikhan N.F."/>
            <person name="Baker D."/>
            <person name="Gharbi K."/>
            <person name="Hall N."/>
            <person name="Watson M."/>
            <person name="Adriaenssens E.M."/>
            <person name="Foster-Nyarko E."/>
            <person name="Jarju S."/>
            <person name="Secka A."/>
            <person name="Antonio M."/>
            <person name="Oren A."/>
            <person name="Chaudhuri R.R."/>
            <person name="La Ragione R."/>
            <person name="Hildebrand F."/>
            <person name="Pallen M.J."/>
        </authorList>
    </citation>
    <scope>NUCLEOTIDE SEQUENCE</scope>
    <source>
        <strain evidence="12">D3-1215</strain>
    </source>
</reference>
<dbReference type="SUPFAM" id="SSF143597">
    <property type="entry name" value="YojJ-like"/>
    <property type="match status" value="1"/>
</dbReference>
<evidence type="ECO:0000256" key="7">
    <source>
        <dbReference type="ARBA" id="ARBA00022840"/>
    </source>
</evidence>
<keyword evidence="4 10" id="KW-0812">Transmembrane</keyword>
<dbReference type="NCBIfam" id="TIGR00159">
    <property type="entry name" value="diadenylate cyclase CdaA"/>
    <property type="match status" value="1"/>
</dbReference>
<comment type="similarity">
    <text evidence="10">Belongs to the adenylate cyclase family. DacA/CdaA subfamily.</text>
</comment>
<keyword evidence="5 10" id="KW-0548">Nucleotidyltransferase</keyword>
<comment type="function">
    <text evidence="10">Catalyzes the condensation of 2 ATP molecules into cyclic di-AMP (c-di-AMP), a second messenger used to regulate differing processes in different bacteria.</text>
</comment>
<evidence type="ECO:0000256" key="4">
    <source>
        <dbReference type="ARBA" id="ARBA00022692"/>
    </source>
</evidence>
<gene>
    <name evidence="10" type="primary">dacA</name>
    <name evidence="12" type="ORF">IAC32_03490</name>
</gene>
<dbReference type="InterPro" id="IPR036888">
    <property type="entry name" value="DNA_integrity_DisA_N_sf"/>
</dbReference>
<sequence length="263" mass="28841">MFELIGIKDIFDILIVAVIIYQIYRILVGTSAVNILVAVTAFAVLYVLVAYVFQMELLGFLMNKIVNVGVILVVILFQDDIRSFVTTLGEKSSTRIVRTIKRFFSGKVDSSVNMASIEQLVAAVEYMSKTKTGALIVIQRAADLSMYCETGELIDANVKARLIENIFYKNTPLHDGALIINNDTLKAAGCILPVSHDRTLPKNLGLRHRAALGLTEKTDAGVIVVSEETGKISFAERGRMDIGISPEKLAVYLGKGVVSEIKK</sequence>
<comment type="caution">
    <text evidence="10">Lacks conserved residue(s) required for the propagation of feature annotation.</text>
</comment>
<dbReference type="PROSITE" id="PS51794">
    <property type="entry name" value="DAC"/>
    <property type="match status" value="1"/>
</dbReference>
<proteinExistence type="inferred from homology"/>
<dbReference type="PANTHER" id="PTHR34185">
    <property type="entry name" value="DIADENYLATE CYCLASE"/>
    <property type="match status" value="1"/>
</dbReference>
<dbReference type="HAMAP" id="MF_01499">
    <property type="entry name" value="DacA"/>
    <property type="match status" value="1"/>
</dbReference>
<dbReference type="GO" id="GO:0006171">
    <property type="term" value="P:cAMP biosynthetic process"/>
    <property type="evidence" value="ECO:0007669"/>
    <property type="project" value="InterPro"/>
</dbReference>
<dbReference type="AlphaFoldDB" id="A0A9D9EFL7"/>
<keyword evidence="9 10" id="KW-0472">Membrane</keyword>
<feature type="transmembrane region" description="Helical" evidence="10">
    <location>
        <begin position="6"/>
        <end position="24"/>
    </location>
</feature>
<dbReference type="Pfam" id="PF02457">
    <property type="entry name" value="DAC"/>
    <property type="match status" value="1"/>
</dbReference>
<comment type="catalytic activity">
    <reaction evidence="1 10">
        <text>2 ATP = 3',3'-c-di-AMP + 2 diphosphate</text>
        <dbReference type="Rhea" id="RHEA:35655"/>
        <dbReference type="ChEBI" id="CHEBI:30616"/>
        <dbReference type="ChEBI" id="CHEBI:33019"/>
        <dbReference type="ChEBI" id="CHEBI:71500"/>
        <dbReference type="EC" id="2.7.7.85"/>
    </reaction>
</comment>
<dbReference type="PANTHER" id="PTHR34185:SF1">
    <property type="entry name" value="DIADENYLATE CYCLASE"/>
    <property type="match status" value="1"/>
</dbReference>
<evidence type="ECO:0000256" key="2">
    <source>
        <dbReference type="ARBA" id="ARBA00022475"/>
    </source>
</evidence>
<feature type="transmembrane region" description="Helical" evidence="10">
    <location>
        <begin position="57"/>
        <end position="77"/>
    </location>
</feature>
<evidence type="ECO:0000256" key="9">
    <source>
        <dbReference type="ARBA" id="ARBA00023136"/>
    </source>
</evidence>
<keyword evidence="7 10" id="KW-0067">ATP-binding</keyword>
<evidence type="ECO:0000256" key="6">
    <source>
        <dbReference type="ARBA" id="ARBA00022741"/>
    </source>
</evidence>
<keyword evidence="2 10" id="KW-1003">Cell membrane</keyword>
<evidence type="ECO:0000313" key="13">
    <source>
        <dbReference type="Proteomes" id="UP000823637"/>
    </source>
</evidence>
<dbReference type="InterPro" id="IPR045585">
    <property type="entry name" value="CdaA_N"/>
</dbReference>
<evidence type="ECO:0000256" key="10">
    <source>
        <dbReference type="HAMAP-Rule" id="MF_01499"/>
    </source>
</evidence>
<dbReference type="GO" id="GO:0106408">
    <property type="term" value="F:diadenylate cyclase activity"/>
    <property type="evidence" value="ECO:0007669"/>
    <property type="project" value="UniProtKB-EC"/>
</dbReference>
<keyword evidence="3 10" id="KW-0808">Transferase</keyword>
<dbReference type="Proteomes" id="UP000823637">
    <property type="component" value="Unassembled WGS sequence"/>
</dbReference>
<dbReference type="Gene3D" id="3.40.1700.10">
    <property type="entry name" value="DNA integrity scanning protein, DisA, N-terminal domain"/>
    <property type="match status" value="1"/>
</dbReference>
<organism evidence="12 13">
    <name type="scientific">Candidatus Enterocola intestinipullorum</name>
    <dbReference type="NCBI Taxonomy" id="2840783"/>
    <lineage>
        <taxon>Bacteria</taxon>
        <taxon>Pseudomonadati</taxon>
        <taxon>Bacteroidota</taxon>
        <taxon>Bacteroidia</taxon>
        <taxon>Bacteroidales</taxon>
        <taxon>Candidatus Enterocola</taxon>
    </lineage>
</organism>
<dbReference type="PIRSF" id="PIRSF004793">
    <property type="entry name" value="UCP004793"/>
    <property type="match status" value="1"/>
</dbReference>
<dbReference type="EC" id="2.7.7.85" evidence="10"/>
<evidence type="ECO:0000256" key="3">
    <source>
        <dbReference type="ARBA" id="ARBA00022679"/>
    </source>
</evidence>
<name>A0A9D9EFL7_9BACT</name>
<dbReference type="InterPro" id="IPR034701">
    <property type="entry name" value="CdaA"/>
</dbReference>
<evidence type="ECO:0000259" key="11">
    <source>
        <dbReference type="PROSITE" id="PS51794"/>
    </source>
</evidence>
<evidence type="ECO:0000256" key="5">
    <source>
        <dbReference type="ARBA" id="ARBA00022695"/>
    </source>
</evidence>
<evidence type="ECO:0000313" key="12">
    <source>
        <dbReference type="EMBL" id="MBO8446794.1"/>
    </source>
</evidence>
<dbReference type="GO" id="GO:0004016">
    <property type="term" value="F:adenylate cyclase activity"/>
    <property type="evidence" value="ECO:0007669"/>
    <property type="project" value="UniProtKB-UniRule"/>
</dbReference>
<comment type="caution">
    <text evidence="12">The sequence shown here is derived from an EMBL/GenBank/DDBJ whole genome shotgun (WGS) entry which is preliminary data.</text>
</comment>
<evidence type="ECO:0000256" key="1">
    <source>
        <dbReference type="ARBA" id="ARBA00000877"/>
    </source>
</evidence>
<protein>
    <recommendedName>
        <fullName evidence="10">Diadenylate cyclase</fullName>
        <shortName evidence="10">DAC</shortName>
        <ecNumber evidence="10">2.7.7.85</ecNumber>
    </recommendedName>
    <alternativeName>
        <fullName evidence="10">Cyclic-di-AMP synthase</fullName>
        <shortName evidence="10">c-di-AMP synthase</shortName>
    </alternativeName>
</protein>
<accession>A0A9D9EFL7</accession>
<comment type="subunit">
    <text evidence="10">Probably a homodimer.</text>
</comment>
<dbReference type="GO" id="GO:0005524">
    <property type="term" value="F:ATP binding"/>
    <property type="evidence" value="ECO:0007669"/>
    <property type="project" value="UniProtKB-UniRule"/>
</dbReference>
<feature type="domain" description="DAC" evidence="11">
    <location>
        <begin position="78"/>
        <end position="246"/>
    </location>
</feature>
<keyword evidence="6 10" id="KW-0547">Nucleotide-binding</keyword>
<keyword evidence="8 10" id="KW-1133">Transmembrane helix</keyword>
<reference evidence="12" key="1">
    <citation type="submission" date="2020-10" db="EMBL/GenBank/DDBJ databases">
        <authorList>
            <person name="Gilroy R."/>
        </authorList>
    </citation>
    <scope>NUCLEOTIDE SEQUENCE</scope>
    <source>
        <strain evidence="12">D3-1215</strain>
    </source>
</reference>